<proteinExistence type="inferred from homology"/>
<evidence type="ECO:0000256" key="3">
    <source>
        <dbReference type="ARBA" id="ARBA00023242"/>
    </source>
</evidence>
<organism evidence="6 7">
    <name type="scientific">Actinomortierella ambigua</name>
    <dbReference type="NCBI Taxonomy" id="1343610"/>
    <lineage>
        <taxon>Eukaryota</taxon>
        <taxon>Fungi</taxon>
        <taxon>Fungi incertae sedis</taxon>
        <taxon>Mucoromycota</taxon>
        <taxon>Mortierellomycotina</taxon>
        <taxon>Mortierellomycetes</taxon>
        <taxon>Mortierellales</taxon>
        <taxon>Mortierellaceae</taxon>
        <taxon>Actinomortierella</taxon>
    </lineage>
</organism>
<evidence type="ECO:0000256" key="5">
    <source>
        <dbReference type="SAM" id="MobiDB-lite"/>
    </source>
</evidence>
<dbReference type="GO" id="GO:0016592">
    <property type="term" value="C:mediator complex"/>
    <property type="evidence" value="ECO:0007669"/>
    <property type="project" value="InterPro"/>
</dbReference>
<evidence type="ECO:0000256" key="1">
    <source>
        <dbReference type="ARBA" id="ARBA00004123"/>
    </source>
</evidence>
<keyword evidence="4" id="KW-0010">Activator</keyword>
<comment type="similarity">
    <text evidence="2 4">Belongs to the Mediator complex subunit 11 family.</text>
</comment>
<feature type="region of interest" description="Disordered" evidence="5">
    <location>
        <begin position="1"/>
        <end position="60"/>
    </location>
</feature>
<evidence type="ECO:0000256" key="2">
    <source>
        <dbReference type="ARBA" id="ARBA00008186"/>
    </source>
</evidence>
<comment type="function">
    <text evidence="4">Component of the Mediator complex, a coactivator involved in the regulated transcription of nearly all RNA polymerase II-dependent genes. Mediator functions as a bridge to convey information from gene-specific regulatory proteins to the basal RNA polymerase II transcription machinery. Mediator is recruited to promoters by direct interactions with regulatory proteins and serves as a scaffold for the assembly of a functional pre-initiation complex with RNA polymerase II and the general transcription factors.</text>
</comment>
<dbReference type="InterPro" id="IPR019404">
    <property type="entry name" value="Mediator_Med11"/>
</dbReference>
<comment type="caution">
    <text evidence="6">The sequence shown here is derived from an EMBL/GenBank/DDBJ whole genome shotgun (WGS) entry which is preliminary data.</text>
</comment>
<comment type="subcellular location">
    <subcellularLocation>
        <location evidence="1 4">Nucleus</location>
    </subcellularLocation>
</comment>
<gene>
    <name evidence="4" type="primary">MED11</name>
    <name evidence="6" type="ORF">DFQ27_008381</name>
</gene>
<keyword evidence="4" id="KW-0805">Transcription regulation</keyword>
<protein>
    <recommendedName>
        <fullName evidence="4">Mediator of RNA polymerase II transcription subunit 11</fullName>
    </recommendedName>
    <alternativeName>
        <fullName evidence="4">Mediator complex subunit 11</fullName>
    </alternativeName>
</protein>
<name>A0A9P6QN48_9FUNG</name>
<keyword evidence="3 4" id="KW-0539">Nucleus</keyword>
<dbReference type="GO" id="GO:0003712">
    <property type="term" value="F:transcription coregulator activity"/>
    <property type="evidence" value="ECO:0007669"/>
    <property type="project" value="InterPro"/>
</dbReference>
<evidence type="ECO:0000313" key="7">
    <source>
        <dbReference type="Proteomes" id="UP000807716"/>
    </source>
</evidence>
<keyword evidence="7" id="KW-1185">Reference proteome</keyword>
<dbReference type="EMBL" id="JAAAJB010000007">
    <property type="protein sequence ID" value="KAG0270366.1"/>
    <property type="molecule type" value="Genomic_DNA"/>
</dbReference>
<evidence type="ECO:0000313" key="6">
    <source>
        <dbReference type="EMBL" id="KAG0270366.1"/>
    </source>
</evidence>
<feature type="compositionally biased region" description="Basic and acidic residues" evidence="5">
    <location>
        <begin position="27"/>
        <end position="39"/>
    </location>
</feature>
<keyword evidence="4" id="KW-0804">Transcription</keyword>
<dbReference type="Proteomes" id="UP000807716">
    <property type="component" value="Unassembled WGS sequence"/>
</dbReference>
<dbReference type="OrthoDB" id="5418434at2759"/>
<feature type="compositionally biased region" description="Basic and acidic residues" evidence="5">
    <location>
        <begin position="48"/>
        <end position="59"/>
    </location>
</feature>
<dbReference type="AlphaFoldDB" id="A0A9P6QN48"/>
<sequence>MQSPVYSTPGESMLPMTPQPSESHLLSAEKHKAPKDGYRYEPYNLDLGSDRERREDESISAHQASQKRILELRGVERRIVQLLETAGKAIQMLSDDDAIPVDKLARASITSPDIQRSIAEDYSTDRVKEFETLATTYTDLVNQIQVGMRRHFHYLTRAGITASQVPFKDVLYGEERELETWLDAVDVINESASDLIHKASTFLEEKSPSSDQGVTPIKSL</sequence>
<dbReference type="GO" id="GO:0006357">
    <property type="term" value="P:regulation of transcription by RNA polymerase II"/>
    <property type="evidence" value="ECO:0007669"/>
    <property type="project" value="InterPro"/>
</dbReference>
<feature type="compositionally biased region" description="Polar residues" evidence="5">
    <location>
        <begin position="1"/>
        <end position="10"/>
    </location>
</feature>
<accession>A0A9P6QN48</accession>
<reference evidence="6" key="1">
    <citation type="journal article" date="2020" name="Fungal Divers.">
        <title>Resolving the Mortierellaceae phylogeny through synthesis of multi-gene phylogenetics and phylogenomics.</title>
        <authorList>
            <person name="Vandepol N."/>
            <person name="Liber J."/>
            <person name="Desiro A."/>
            <person name="Na H."/>
            <person name="Kennedy M."/>
            <person name="Barry K."/>
            <person name="Grigoriev I.V."/>
            <person name="Miller A.N."/>
            <person name="O'Donnell K."/>
            <person name="Stajich J.E."/>
            <person name="Bonito G."/>
        </authorList>
    </citation>
    <scope>NUCLEOTIDE SEQUENCE</scope>
    <source>
        <strain evidence="6">BC1065</strain>
    </source>
</reference>
<evidence type="ECO:0000256" key="4">
    <source>
        <dbReference type="RuleBase" id="RU364147"/>
    </source>
</evidence>
<dbReference type="Gene3D" id="1.10.287.3490">
    <property type="match status" value="1"/>
</dbReference>
<comment type="subunit">
    <text evidence="4">Component of the Mediator complex.</text>
</comment>
<dbReference type="Pfam" id="PF10280">
    <property type="entry name" value="Med11"/>
    <property type="match status" value="1"/>
</dbReference>